<name>A0ABU1I6H0_9BURK</name>
<dbReference type="InterPro" id="IPR011923">
    <property type="entry name" value="RodA/MrdB"/>
</dbReference>
<dbReference type="PANTHER" id="PTHR30474">
    <property type="entry name" value="CELL CYCLE PROTEIN"/>
    <property type="match status" value="1"/>
</dbReference>
<feature type="transmembrane region" description="Helical" evidence="11">
    <location>
        <begin position="143"/>
        <end position="160"/>
    </location>
</feature>
<dbReference type="PROSITE" id="PS00428">
    <property type="entry name" value="FTSW_RODA_SPOVE"/>
    <property type="match status" value="1"/>
</dbReference>
<dbReference type="HAMAP" id="MF_02079">
    <property type="entry name" value="PGT_RodA"/>
    <property type="match status" value="1"/>
</dbReference>
<evidence type="ECO:0000256" key="5">
    <source>
        <dbReference type="ARBA" id="ARBA00022692"/>
    </source>
</evidence>
<evidence type="ECO:0000256" key="1">
    <source>
        <dbReference type="ARBA" id="ARBA00004141"/>
    </source>
</evidence>
<comment type="similarity">
    <text evidence="11">Belongs to the SEDS family. MrdB/RodA subfamily.</text>
</comment>
<proteinExistence type="inferred from homology"/>
<keyword evidence="2 11" id="KW-1003">Cell membrane</keyword>
<feature type="transmembrane region" description="Helical" evidence="11">
    <location>
        <begin position="166"/>
        <end position="184"/>
    </location>
</feature>
<sequence>MSSAVFDKPSLLQRILPFFRGFDWMLLVMLGLLASIGLVAMYSSGYDHGTRFYDHGRNMLLAAGILFVVAQIPPQRLMMLAVPLYTVGVALLIAVALFGITKKGAQRWINLGITIQPSEILKIAMPLMLAWWFQKREGQLRPLDFVAAGALLALPVGLIMKQPDLGTSLLVLAAGLSVIFFAGLPWKLVVPPVVIGAVGIILIVWFEPQLCADGVRWPVLHDYQQQRICTLLDPTRDPLGKGFHIIQGMIAIGSGGFWGKGFMAGTQTHLEFIPERTTDFIFAAYSEEFGLAGNLFLIVCFLLLVWRGLAIAMGSATLFGRLMAGAVSMIFFTYAFVNMGMVSGILPVVGVPLPFVSYGGTAMVTLGLALGVLMSVARAQRQAPDAPRQAL</sequence>
<keyword evidence="11" id="KW-0997">Cell inner membrane</keyword>
<dbReference type="Proteomes" id="UP001267710">
    <property type="component" value="Unassembled WGS sequence"/>
</dbReference>
<dbReference type="Pfam" id="PF01098">
    <property type="entry name" value="FTSW_RODA_SPOVE"/>
    <property type="match status" value="1"/>
</dbReference>
<evidence type="ECO:0000256" key="6">
    <source>
        <dbReference type="ARBA" id="ARBA00022960"/>
    </source>
</evidence>
<feature type="transmembrane region" description="Helical" evidence="11">
    <location>
        <begin position="78"/>
        <end position="100"/>
    </location>
</feature>
<protein>
    <recommendedName>
        <fullName evidence="11">Peptidoglycan glycosyltransferase MrdB</fullName>
        <shortName evidence="11">PGT</shortName>
        <ecNumber evidence="11">2.4.99.28</ecNumber>
    </recommendedName>
    <alternativeName>
        <fullName evidence="11">Cell elongation protein RodA</fullName>
    </alternativeName>
    <alternativeName>
        <fullName evidence="11">Cell wall polymerase</fullName>
    </alternativeName>
    <alternativeName>
        <fullName evidence="11">Peptidoglycan polymerase</fullName>
        <shortName evidence="11">PG polymerase</shortName>
    </alternativeName>
</protein>
<keyword evidence="3 11" id="KW-0328">Glycosyltransferase</keyword>
<feature type="transmembrane region" description="Helical" evidence="11">
    <location>
        <begin position="357"/>
        <end position="377"/>
    </location>
</feature>
<keyword evidence="10 11" id="KW-0961">Cell wall biogenesis/degradation</keyword>
<dbReference type="EMBL" id="JAVIZX010000001">
    <property type="protein sequence ID" value="MDR6212808.1"/>
    <property type="molecule type" value="Genomic_DNA"/>
</dbReference>
<keyword evidence="5 11" id="KW-0812">Transmembrane</keyword>
<evidence type="ECO:0000256" key="9">
    <source>
        <dbReference type="ARBA" id="ARBA00023136"/>
    </source>
</evidence>
<feature type="transmembrane region" description="Helical" evidence="11">
    <location>
        <begin position="189"/>
        <end position="206"/>
    </location>
</feature>
<dbReference type="PANTHER" id="PTHR30474:SF1">
    <property type="entry name" value="PEPTIDOGLYCAN GLYCOSYLTRANSFERASE MRDB"/>
    <property type="match status" value="1"/>
</dbReference>
<reference evidence="12 13" key="1">
    <citation type="submission" date="2023-08" db="EMBL/GenBank/DDBJ databases">
        <title>Functional and genomic diversity of the sorghum phyllosphere microbiome.</title>
        <authorList>
            <person name="Shade A."/>
        </authorList>
    </citation>
    <scope>NUCLEOTIDE SEQUENCE [LARGE SCALE GENOMIC DNA]</scope>
    <source>
        <strain evidence="12 13">SORGH_AS_0335</strain>
    </source>
</reference>
<evidence type="ECO:0000313" key="13">
    <source>
        <dbReference type="Proteomes" id="UP001267710"/>
    </source>
</evidence>
<comment type="function">
    <text evidence="11">Peptidoglycan polymerase that is essential for cell wall elongation.</text>
</comment>
<evidence type="ECO:0000256" key="8">
    <source>
        <dbReference type="ARBA" id="ARBA00022989"/>
    </source>
</evidence>
<comment type="caution">
    <text evidence="12">The sequence shown here is derived from an EMBL/GenBank/DDBJ whole genome shotgun (WGS) entry which is preliminary data.</text>
</comment>
<dbReference type="InterPro" id="IPR018365">
    <property type="entry name" value="Cell_cycle_FtsW-rel_CS"/>
</dbReference>
<dbReference type="InterPro" id="IPR001182">
    <property type="entry name" value="FtsW/RodA"/>
</dbReference>
<keyword evidence="13" id="KW-1185">Reference proteome</keyword>
<dbReference type="EC" id="2.4.99.28" evidence="11"/>
<feature type="transmembrane region" description="Helical" evidence="11">
    <location>
        <begin position="55"/>
        <end position="72"/>
    </location>
</feature>
<keyword evidence="4 11" id="KW-0808">Transferase</keyword>
<comment type="pathway">
    <text evidence="11">Cell wall biogenesis; peptidoglycan biosynthesis.</text>
</comment>
<comment type="subcellular location">
    <subcellularLocation>
        <location evidence="11">Cell inner membrane</location>
        <topology evidence="11">Multi-pass membrane protein</topology>
    </subcellularLocation>
    <subcellularLocation>
        <location evidence="1">Membrane</location>
        <topology evidence="1">Multi-pass membrane protein</topology>
    </subcellularLocation>
</comment>
<evidence type="ECO:0000313" key="12">
    <source>
        <dbReference type="EMBL" id="MDR6212808.1"/>
    </source>
</evidence>
<evidence type="ECO:0000256" key="7">
    <source>
        <dbReference type="ARBA" id="ARBA00022984"/>
    </source>
</evidence>
<dbReference type="NCBIfam" id="TIGR02210">
    <property type="entry name" value="rodA_shape"/>
    <property type="match status" value="1"/>
</dbReference>
<keyword evidence="8 11" id="KW-1133">Transmembrane helix</keyword>
<feature type="transmembrane region" description="Helical" evidence="11">
    <location>
        <begin position="318"/>
        <end position="337"/>
    </location>
</feature>
<feature type="transmembrane region" description="Helical" evidence="11">
    <location>
        <begin position="24"/>
        <end position="43"/>
    </location>
</feature>
<evidence type="ECO:0000256" key="4">
    <source>
        <dbReference type="ARBA" id="ARBA00022679"/>
    </source>
</evidence>
<organism evidence="12 13">
    <name type="scientific">Paracidovorax wautersii</name>
    <dbReference type="NCBI Taxonomy" id="1177982"/>
    <lineage>
        <taxon>Bacteria</taxon>
        <taxon>Pseudomonadati</taxon>
        <taxon>Pseudomonadota</taxon>
        <taxon>Betaproteobacteria</taxon>
        <taxon>Burkholderiales</taxon>
        <taxon>Comamonadaceae</taxon>
        <taxon>Paracidovorax</taxon>
    </lineage>
</organism>
<evidence type="ECO:0000256" key="2">
    <source>
        <dbReference type="ARBA" id="ARBA00022475"/>
    </source>
</evidence>
<keyword evidence="7 11" id="KW-0573">Peptidoglycan synthesis</keyword>
<comment type="catalytic activity">
    <reaction evidence="11">
        <text>[GlcNAc-(1-&gt;4)-Mur2Ac(oyl-L-Ala-gamma-D-Glu-L-Lys-D-Ala-D-Ala)](n)-di-trans,octa-cis-undecaprenyl diphosphate + beta-D-GlcNAc-(1-&gt;4)-Mur2Ac(oyl-L-Ala-gamma-D-Glu-L-Lys-D-Ala-D-Ala)-di-trans,octa-cis-undecaprenyl diphosphate = [GlcNAc-(1-&gt;4)-Mur2Ac(oyl-L-Ala-gamma-D-Glu-L-Lys-D-Ala-D-Ala)](n+1)-di-trans,octa-cis-undecaprenyl diphosphate + di-trans,octa-cis-undecaprenyl diphosphate + H(+)</text>
        <dbReference type="Rhea" id="RHEA:23708"/>
        <dbReference type="Rhea" id="RHEA-COMP:9602"/>
        <dbReference type="Rhea" id="RHEA-COMP:9603"/>
        <dbReference type="ChEBI" id="CHEBI:15378"/>
        <dbReference type="ChEBI" id="CHEBI:58405"/>
        <dbReference type="ChEBI" id="CHEBI:60033"/>
        <dbReference type="ChEBI" id="CHEBI:78435"/>
        <dbReference type="EC" id="2.4.99.28"/>
    </reaction>
</comment>
<keyword evidence="6 11" id="KW-0133">Cell shape</keyword>
<accession>A0ABU1I6H0</accession>
<keyword evidence="9 11" id="KW-0472">Membrane</keyword>
<evidence type="ECO:0000256" key="3">
    <source>
        <dbReference type="ARBA" id="ARBA00022676"/>
    </source>
</evidence>
<evidence type="ECO:0000256" key="11">
    <source>
        <dbReference type="HAMAP-Rule" id="MF_02079"/>
    </source>
</evidence>
<gene>
    <name evidence="11" type="primary">mrdB</name>
    <name evidence="11" type="synonym">rodA</name>
    <name evidence="12" type="ORF">QE399_000497</name>
</gene>
<dbReference type="RefSeq" id="WP_309825811.1">
    <property type="nucleotide sequence ID" value="NZ_JAVIZX010000001.1"/>
</dbReference>
<evidence type="ECO:0000256" key="10">
    <source>
        <dbReference type="ARBA" id="ARBA00023316"/>
    </source>
</evidence>
<feature type="transmembrane region" description="Helical" evidence="11">
    <location>
        <begin position="289"/>
        <end position="306"/>
    </location>
</feature>